<accession>M2XY72</accession>
<gene>
    <name evidence="4" type="ORF">Gasu_39790</name>
</gene>
<dbReference type="Proteomes" id="UP000030680">
    <property type="component" value="Unassembled WGS sequence"/>
</dbReference>
<name>M2XY72_GALSU</name>
<keyword evidence="3" id="KW-0934">Plastid</keyword>
<keyword evidence="5" id="KW-1185">Reference proteome</keyword>
<dbReference type="OrthoDB" id="196308at2759"/>
<dbReference type="EMBL" id="KB454518">
    <property type="protein sequence ID" value="EME28603.1"/>
    <property type="molecule type" value="Genomic_DNA"/>
</dbReference>
<dbReference type="GeneID" id="17087462"/>
<dbReference type="GO" id="GO:0009507">
    <property type="term" value="C:chloroplast"/>
    <property type="evidence" value="ECO:0007669"/>
    <property type="project" value="UniProtKB-SubCell"/>
</dbReference>
<keyword evidence="2" id="KW-0150">Chloroplast</keyword>
<evidence type="ECO:0000313" key="4">
    <source>
        <dbReference type="EMBL" id="EME28603.1"/>
    </source>
</evidence>
<dbReference type="Gramene" id="EME28603">
    <property type="protein sequence ID" value="EME28603"/>
    <property type="gene ID" value="Gasu_39790"/>
</dbReference>
<proteinExistence type="predicted"/>
<dbReference type="Gene3D" id="3.40.1350.100">
    <property type="match status" value="2"/>
</dbReference>
<comment type="subcellular location">
    <subcellularLocation>
        <location evidence="1">Plastid</location>
        <location evidence="1">Chloroplast</location>
    </subcellularLocation>
</comment>
<dbReference type="InterPro" id="IPR007378">
    <property type="entry name" value="Tic22-like"/>
</dbReference>
<dbReference type="RefSeq" id="XP_005705123.1">
    <property type="nucleotide sequence ID" value="XM_005705066.1"/>
</dbReference>
<dbReference type="AlphaFoldDB" id="M2XY72"/>
<evidence type="ECO:0000256" key="3">
    <source>
        <dbReference type="ARBA" id="ARBA00022640"/>
    </source>
</evidence>
<protein>
    <submittedName>
        <fullName evidence="4">Chloroplast inner membrane import protein Tic22</fullName>
    </submittedName>
</protein>
<sequence length="335" mass="37556">MLSSFVQPFGDAKCQRTKKAPQLSKRMLLIQSRTFVQGSMKIPRQTSVPRYSWFSSSHRILVSCCQATRRSQAVLRNFAVILTSLLLSGSVFPVIPGSNANNVLEPVIASSLSKRRARELLKERTKNVKVYMVANQAGQPFLAEGVESNTQVGLFFFTAADASMMLMQMSQGAGGSARIEAISLDKAYDMVTAKPTPSGLKDTKGRDLKVVFRFCPEVYQVRFYRQLAKNKSLRSVPVFVAPDLVLEKNNENLIPAFLDKEDLEKSWKELKKTHPELPLRPKIEAVDLLDVLEEMEKGTNPDIYQLGFYAPRKNLVWVQGNNNHADSAEKDHNSS</sequence>
<dbReference type="eggNOG" id="ENOG502S7E9">
    <property type="taxonomic scope" value="Eukaryota"/>
</dbReference>
<organism evidence="4 5">
    <name type="scientific">Galdieria sulphuraria</name>
    <name type="common">Red alga</name>
    <dbReference type="NCBI Taxonomy" id="130081"/>
    <lineage>
        <taxon>Eukaryota</taxon>
        <taxon>Rhodophyta</taxon>
        <taxon>Bangiophyceae</taxon>
        <taxon>Galdieriales</taxon>
        <taxon>Galdieriaceae</taxon>
        <taxon>Galdieria</taxon>
    </lineage>
</organism>
<reference evidence="5" key="1">
    <citation type="journal article" date="2013" name="Science">
        <title>Gene transfer from bacteria and archaea facilitated evolution of an extremophilic eukaryote.</title>
        <authorList>
            <person name="Schonknecht G."/>
            <person name="Chen W.H."/>
            <person name="Ternes C.M."/>
            <person name="Barbier G.G."/>
            <person name="Shrestha R.P."/>
            <person name="Stanke M."/>
            <person name="Brautigam A."/>
            <person name="Baker B.J."/>
            <person name="Banfield J.F."/>
            <person name="Garavito R.M."/>
            <person name="Carr K."/>
            <person name="Wilkerson C."/>
            <person name="Rensing S.A."/>
            <person name="Gagneul D."/>
            <person name="Dickenson N.E."/>
            <person name="Oesterhelt C."/>
            <person name="Lercher M.J."/>
            <person name="Weber A.P."/>
        </authorList>
    </citation>
    <scope>NUCLEOTIDE SEQUENCE [LARGE SCALE GENOMIC DNA]</scope>
    <source>
        <strain evidence="5">074W</strain>
    </source>
</reference>
<evidence type="ECO:0000313" key="5">
    <source>
        <dbReference type="Proteomes" id="UP000030680"/>
    </source>
</evidence>
<dbReference type="PANTHER" id="PTHR33926:SF4">
    <property type="entry name" value="PROTEIN TIC 22, CHLOROPLASTIC"/>
    <property type="match status" value="1"/>
</dbReference>
<dbReference type="KEGG" id="gsl:Gasu_39790"/>
<dbReference type="GO" id="GO:0015031">
    <property type="term" value="P:protein transport"/>
    <property type="evidence" value="ECO:0007669"/>
    <property type="project" value="InterPro"/>
</dbReference>
<dbReference type="Pfam" id="PF04278">
    <property type="entry name" value="Tic22"/>
    <property type="match status" value="1"/>
</dbReference>
<dbReference type="PANTHER" id="PTHR33926">
    <property type="entry name" value="PROTEIN TIC 22, CHLOROPLASTIC"/>
    <property type="match status" value="1"/>
</dbReference>
<evidence type="ECO:0000256" key="1">
    <source>
        <dbReference type="ARBA" id="ARBA00004229"/>
    </source>
</evidence>
<evidence type="ECO:0000256" key="2">
    <source>
        <dbReference type="ARBA" id="ARBA00022528"/>
    </source>
</evidence>